<protein>
    <submittedName>
        <fullName evidence="1">Uncharacterized protein</fullName>
    </submittedName>
</protein>
<accession>A0A7X6N3T2</accession>
<dbReference type="EMBL" id="JAAXPN010000001">
    <property type="protein sequence ID" value="NKZ23365.1"/>
    <property type="molecule type" value="Genomic_DNA"/>
</dbReference>
<evidence type="ECO:0000313" key="1">
    <source>
        <dbReference type="EMBL" id="NKZ23365.1"/>
    </source>
</evidence>
<comment type="caution">
    <text evidence="1">The sequence shown here is derived from an EMBL/GenBank/DDBJ whole genome shotgun (WGS) entry which is preliminary data.</text>
</comment>
<keyword evidence="2" id="KW-1185">Reference proteome</keyword>
<dbReference type="AlphaFoldDB" id="A0A7X6N3T2"/>
<gene>
    <name evidence="1" type="ORF">HF964_00855</name>
</gene>
<dbReference type="Proteomes" id="UP000549765">
    <property type="component" value="Unassembled WGS sequence"/>
</dbReference>
<organism evidence="1 2">
    <name type="scientific">Periweissella fabalis</name>
    <dbReference type="NCBI Taxonomy" id="1070421"/>
    <lineage>
        <taxon>Bacteria</taxon>
        <taxon>Bacillati</taxon>
        <taxon>Bacillota</taxon>
        <taxon>Bacilli</taxon>
        <taxon>Lactobacillales</taxon>
        <taxon>Lactobacillaceae</taxon>
        <taxon>Periweissella</taxon>
    </lineage>
</organism>
<reference evidence="1 2" key="1">
    <citation type="submission" date="2020-04" db="EMBL/GenBank/DDBJ databases">
        <title>MicrobeNet Type strains.</title>
        <authorList>
            <person name="Nicholson A.C."/>
        </authorList>
    </citation>
    <scope>NUCLEOTIDE SEQUENCE [LARGE SCALE GENOMIC DNA]</scope>
    <source>
        <strain evidence="1 2">CCUG 61472</strain>
    </source>
</reference>
<dbReference type="RefSeq" id="WP_168721163.1">
    <property type="nucleotide sequence ID" value="NZ_JAAXPN010000001.1"/>
</dbReference>
<name>A0A7X6N3T2_9LACO</name>
<sequence>MDVLKSIFKFMIAATLLVGGLLVGGTVFAAKKIDKAGDKLEETIHG</sequence>
<evidence type="ECO:0000313" key="2">
    <source>
        <dbReference type="Proteomes" id="UP000549765"/>
    </source>
</evidence>
<proteinExistence type="predicted"/>